<dbReference type="Proteomes" id="UP000887579">
    <property type="component" value="Unplaced"/>
</dbReference>
<reference evidence="2" key="1">
    <citation type="submission" date="2022-11" db="UniProtKB">
        <authorList>
            <consortium name="WormBaseParasite"/>
        </authorList>
    </citation>
    <scope>IDENTIFICATION</scope>
</reference>
<dbReference type="WBParaSite" id="ES5_v2.g23744.t1">
    <property type="protein sequence ID" value="ES5_v2.g23744.t1"/>
    <property type="gene ID" value="ES5_v2.g23744"/>
</dbReference>
<evidence type="ECO:0000313" key="2">
    <source>
        <dbReference type="WBParaSite" id="ES5_v2.g23744.t1"/>
    </source>
</evidence>
<proteinExistence type="predicted"/>
<evidence type="ECO:0000313" key="1">
    <source>
        <dbReference type="Proteomes" id="UP000887579"/>
    </source>
</evidence>
<protein>
    <submittedName>
        <fullName evidence="2">Uncharacterized protein</fullName>
    </submittedName>
</protein>
<organism evidence="1 2">
    <name type="scientific">Panagrolaimus sp. ES5</name>
    <dbReference type="NCBI Taxonomy" id="591445"/>
    <lineage>
        <taxon>Eukaryota</taxon>
        <taxon>Metazoa</taxon>
        <taxon>Ecdysozoa</taxon>
        <taxon>Nematoda</taxon>
        <taxon>Chromadorea</taxon>
        <taxon>Rhabditida</taxon>
        <taxon>Tylenchina</taxon>
        <taxon>Panagrolaimomorpha</taxon>
        <taxon>Panagrolaimoidea</taxon>
        <taxon>Panagrolaimidae</taxon>
        <taxon>Panagrolaimus</taxon>
    </lineage>
</organism>
<sequence>MKKLGILSFEALFVHPQVQSLLAAVIVKKQNGKYFYCNMANLMDDSYLINGFPFTTRKRLLNCLQEGLLNGIGENGFISEILLCEIYAYCYNQKLLDHNEWIFLVGSNYGNISEFLEAFNVKEITTTILPNGELGYGIHENFDDAYKKVIKEKRNCYDAVKVFMGIIEQQKKATKKWTINKILGMEEK</sequence>
<name>A0AC34G221_9BILA</name>
<accession>A0AC34G221</accession>